<evidence type="ECO:0000256" key="3">
    <source>
        <dbReference type="ARBA" id="ARBA00022676"/>
    </source>
</evidence>
<keyword evidence="6" id="KW-0735">Signal-anchor</keyword>
<reference evidence="11 12" key="1">
    <citation type="journal article" date="2017" name="Nat. Ecol. Evol.">
        <title>Scallop genome provides insights into evolution of bilaterian karyotype and development.</title>
        <authorList>
            <person name="Wang S."/>
            <person name="Zhang J."/>
            <person name="Jiao W."/>
            <person name="Li J."/>
            <person name="Xun X."/>
            <person name="Sun Y."/>
            <person name="Guo X."/>
            <person name="Huan P."/>
            <person name="Dong B."/>
            <person name="Zhang L."/>
            <person name="Hu X."/>
            <person name="Sun X."/>
            <person name="Wang J."/>
            <person name="Zhao C."/>
            <person name="Wang Y."/>
            <person name="Wang D."/>
            <person name="Huang X."/>
            <person name="Wang R."/>
            <person name="Lv J."/>
            <person name="Li Y."/>
            <person name="Zhang Z."/>
            <person name="Liu B."/>
            <person name="Lu W."/>
            <person name="Hui Y."/>
            <person name="Liang J."/>
            <person name="Zhou Z."/>
            <person name="Hou R."/>
            <person name="Li X."/>
            <person name="Liu Y."/>
            <person name="Li H."/>
            <person name="Ning X."/>
            <person name="Lin Y."/>
            <person name="Zhao L."/>
            <person name="Xing Q."/>
            <person name="Dou J."/>
            <person name="Li Y."/>
            <person name="Mao J."/>
            <person name="Guo H."/>
            <person name="Dou H."/>
            <person name="Li T."/>
            <person name="Mu C."/>
            <person name="Jiang W."/>
            <person name="Fu Q."/>
            <person name="Fu X."/>
            <person name="Miao Y."/>
            <person name="Liu J."/>
            <person name="Yu Q."/>
            <person name="Li R."/>
            <person name="Liao H."/>
            <person name="Li X."/>
            <person name="Kong Y."/>
            <person name="Jiang Z."/>
            <person name="Chourrout D."/>
            <person name="Li R."/>
            <person name="Bao Z."/>
        </authorList>
    </citation>
    <scope>NUCLEOTIDE SEQUENCE [LARGE SCALE GENOMIC DNA]</scope>
    <source>
        <strain evidence="11 12">PY_sf001</strain>
    </source>
</reference>
<evidence type="ECO:0000256" key="2">
    <source>
        <dbReference type="ARBA" id="ARBA00008661"/>
    </source>
</evidence>
<dbReference type="AlphaFoldDB" id="A0A210QB74"/>
<evidence type="ECO:0000256" key="1">
    <source>
        <dbReference type="ARBA" id="ARBA00004323"/>
    </source>
</evidence>
<dbReference type="PANTHER" id="PTHR11214">
    <property type="entry name" value="BETA-1,3-N-ACETYLGLUCOSAMINYLTRANSFERASE"/>
    <property type="match status" value="1"/>
</dbReference>
<protein>
    <recommendedName>
        <fullName evidence="10">Hexosyltransferase</fullName>
        <ecNumber evidence="10">2.4.1.-</ecNumber>
    </recommendedName>
</protein>
<gene>
    <name evidence="11" type="ORF">KP79_PYT08012</name>
</gene>
<dbReference type="GO" id="GO:0006493">
    <property type="term" value="P:protein O-linked glycosylation"/>
    <property type="evidence" value="ECO:0007669"/>
    <property type="project" value="TreeGrafter"/>
</dbReference>
<evidence type="ECO:0000256" key="4">
    <source>
        <dbReference type="ARBA" id="ARBA00022679"/>
    </source>
</evidence>
<evidence type="ECO:0000256" key="8">
    <source>
        <dbReference type="ARBA" id="ARBA00023034"/>
    </source>
</evidence>
<keyword evidence="5" id="KW-0812">Transmembrane</keyword>
<dbReference type="SUPFAM" id="SSF53448">
    <property type="entry name" value="Nucleotide-diphospho-sugar transferases"/>
    <property type="match status" value="1"/>
</dbReference>
<evidence type="ECO:0000313" key="11">
    <source>
        <dbReference type="EMBL" id="OWF45974.1"/>
    </source>
</evidence>
<keyword evidence="3 10" id="KW-0328">Glycosyltransferase</keyword>
<evidence type="ECO:0000256" key="9">
    <source>
        <dbReference type="ARBA" id="ARBA00023136"/>
    </source>
</evidence>
<organism evidence="11 12">
    <name type="scientific">Mizuhopecten yessoensis</name>
    <name type="common">Japanese scallop</name>
    <name type="synonym">Patinopecten yessoensis</name>
    <dbReference type="NCBI Taxonomy" id="6573"/>
    <lineage>
        <taxon>Eukaryota</taxon>
        <taxon>Metazoa</taxon>
        <taxon>Spiralia</taxon>
        <taxon>Lophotrochozoa</taxon>
        <taxon>Mollusca</taxon>
        <taxon>Bivalvia</taxon>
        <taxon>Autobranchia</taxon>
        <taxon>Pteriomorphia</taxon>
        <taxon>Pectinida</taxon>
        <taxon>Pectinoidea</taxon>
        <taxon>Pectinidae</taxon>
        <taxon>Mizuhopecten</taxon>
    </lineage>
</organism>
<evidence type="ECO:0000256" key="5">
    <source>
        <dbReference type="ARBA" id="ARBA00022692"/>
    </source>
</evidence>
<dbReference type="InterPro" id="IPR002659">
    <property type="entry name" value="Glyco_trans_31"/>
</dbReference>
<dbReference type="GO" id="GO:0016758">
    <property type="term" value="F:hexosyltransferase activity"/>
    <property type="evidence" value="ECO:0007669"/>
    <property type="project" value="InterPro"/>
</dbReference>
<evidence type="ECO:0000256" key="10">
    <source>
        <dbReference type="RuleBase" id="RU363063"/>
    </source>
</evidence>
<dbReference type="Pfam" id="PF01762">
    <property type="entry name" value="Galactosyl_T"/>
    <property type="match status" value="1"/>
</dbReference>
<comment type="caution">
    <text evidence="11">The sequence shown here is derived from an EMBL/GenBank/DDBJ whole genome shotgun (WGS) entry which is preliminary data.</text>
</comment>
<name>A0A210QB74_MIZYE</name>
<comment type="subcellular location">
    <subcellularLocation>
        <location evidence="1 10">Golgi apparatus membrane</location>
        <topology evidence="1 10">Single-pass type II membrane protein</topology>
    </subcellularLocation>
</comment>
<keyword evidence="8 10" id="KW-0333">Golgi apparatus</keyword>
<evidence type="ECO:0000256" key="6">
    <source>
        <dbReference type="ARBA" id="ARBA00022968"/>
    </source>
</evidence>
<evidence type="ECO:0000256" key="7">
    <source>
        <dbReference type="ARBA" id="ARBA00022989"/>
    </source>
</evidence>
<dbReference type="PANTHER" id="PTHR11214:SF349">
    <property type="entry name" value="BETA-1,3-GALACTOSYLTRANSFERASE BRN"/>
    <property type="match status" value="1"/>
</dbReference>
<accession>A0A210QB74</accession>
<keyword evidence="4 11" id="KW-0808">Transferase</keyword>
<dbReference type="EMBL" id="NEDP02004347">
    <property type="protein sequence ID" value="OWF45974.1"/>
    <property type="molecule type" value="Genomic_DNA"/>
</dbReference>
<dbReference type="InterPro" id="IPR029044">
    <property type="entry name" value="Nucleotide-diphossugar_trans"/>
</dbReference>
<dbReference type="GO" id="GO:0000139">
    <property type="term" value="C:Golgi membrane"/>
    <property type="evidence" value="ECO:0007669"/>
    <property type="project" value="UniProtKB-SubCell"/>
</dbReference>
<dbReference type="Gene3D" id="3.90.550.50">
    <property type="match status" value="1"/>
</dbReference>
<dbReference type="Proteomes" id="UP000242188">
    <property type="component" value="Unassembled WGS sequence"/>
</dbReference>
<dbReference type="GO" id="GO:0008194">
    <property type="term" value="F:UDP-glycosyltransferase activity"/>
    <property type="evidence" value="ECO:0007669"/>
    <property type="project" value="TreeGrafter"/>
</dbReference>
<sequence length="206" mass="23907">MSGLKWAVTHCAHAQYVVSADDDVYVAPDLLLRYLNIPLVLKIDKLYSGYLFRDTKPIRNPQDKWMVTISEYPFKDYPDYIFGGFVIMSMSTVRSFTVAAMYTKFLKFEDVYLGIIAAKVGIEARNNRYVNSRKTFTVSESFKTLIASHFYNNPKDLQRAWDCHLSILDQNDDKAVFCDYIGKRLQKLKSEIDNIVGWMEDVKYNS</sequence>
<keyword evidence="9" id="KW-0472">Membrane</keyword>
<dbReference type="OrthoDB" id="6145110at2759"/>
<proteinExistence type="inferred from homology"/>
<dbReference type="EC" id="2.4.1.-" evidence="10"/>
<evidence type="ECO:0000313" key="12">
    <source>
        <dbReference type="Proteomes" id="UP000242188"/>
    </source>
</evidence>
<keyword evidence="12" id="KW-1185">Reference proteome</keyword>
<comment type="similarity">
    <text evidence="2 10">Belongs to the glycosyltransferase 31 family.</text>
</comment>
<keyword evidence="7" id="KW-1133">Transmembrane helix</keyword>